<protein>
    <submittedName>
        <fullName evidence="1">Uncharacterized protein</fullName>
    </submittedName>
</protein>
<organism evidence="1 2">
    <name type="scientific">Hyalomma asiaticum</name>
    <name type="common">Tick</name>
    <dbReference type="NCBI Taxonomy" id="266040"/>
    <lineage>
        <taxon>Eukaryota</taxon>
        <taxon>Metazoa</taxon>
        <taxon>Ecdysozoa</taxon>
        <taxon>Arthropoda</taxon>
        <taxon>Chelicerata</taxon>
        <taxon>Arachnida</taxon>
        <taxon>Acari</taxon>
        <taxon>Parasitiformes</taxon>
        <taxon>Ixodida</taxon>
        <taxon>Ixodoidea</taxon>
        <taxon>Ixodidae</taxon>
        <taxon>Hyalomminae</taxon>
        <taxon>Hyalomma</taxon>
    </lineage>
</organism>
<evidence type="ECO:0000313" key="2">
    <source>
        <dbReference type="Proteomes" id="UP000821845"/>
    </source>
</evidence>
<keyword evidence="2" id="KW-1185">Reference proteome</keyword>
<comment type="caution">
    <text evidence="1">The sequence shown here is derived from an EMBL/GenBank/DDBJ whole genome shotgun (WGS) entry which is preliminary data.</text>
</comment>
<reference evidence="1" key="1">
    <citation type="submission" date="2020-05" db="EMBL/GenBank/DDBJ databases">
        <title>Large-scale comparative analyses of tick genomes elucidate their genetic diversity and vector capacities.</title>
        <authorList>
            <person name="Jia N."/>
            <person name="Wang J."/>
            <person name="Shi W."/>
            <person name="Du L."/>
            <person name="Sun Y."/>
            <person name="Zhan W."/>
            <person name="Jiang J."/>
            <person name="Wang Q."/>
            <person name="Zhang B."/>
            <person name="Ji P."/>
            <person name="Sakyi L.B."/>
            <person name="Cui X."/>
            <person name="Yuan T."/>
            <person name="Jiang B."/>
            <person name="Yang W."/>
            <person name="Lam T.T.-Y."/>
            <person name="Chang Q."/>
            <person name="Ding S."/>
            <person name="Wang X."/>
            <person name="Zhu J."/>
            <person name="Ruan X."/>
            <person name="Zhao L."/>
            <person name="Wei J."/>
            <person name="Que T."/>
            <person name="Du C."/>
            <person name="Cheng J."/>
            <person name="Dai P."/>
            <person name="Han X."/>
            <person name="Huang E."/>
            <person name="Gao Y."/>
            <person name="Liu J."/>
            <person name="Shao H."/>
            <person name="Ye R."/>
            <person name="Li L."/>
            <person name="Wei W."/>
            <person name="Wang X."/>
            <person name="Wang C."/>
            <person name="Yang T."/>
            <person name="Huo Q."/>
            <person name="Li W."/>
            <person name="Guo W."/>
            <person name="Chen H."/>
            <person name="Zhou L."/>
            <person name="Ni X."/>
            <person name="Tian J."/>
            <person name="Zhou Y."/>
            <person name="Sheng Y."/>
            <person name="Liu T."/>
            <person name="Pan Y."/>
            <person name="Xia L."/>
            <person name="Li J."/>
            <person name="Zhao F."/>
            <person name="Cao W."/>
        </authorList>
    </citation>
    <scope>NUCLEOTIDE SEQUENCE</scope>
    <source>
        <strain evidence="1">Hyas-2018</strain>
    </source>
</reference>
<dbReference type="EMBL" id="CM023487">
    <property type="protein sequence ID" value="KAH6926950.1"/>
    <property type="molecule type" value="Genomic_DNA"/>
</dbReference>
<proteinExistence type="predicted"/>
<name>A0ACB7RWQ2_HYAAI</name>
<dbReference type="Proteomes" id="UP000821845">
    <property type="component" value="Chromosome 7"/>
</dbReference>
<accession>A0ACB7RWQ2</accession>
<gene>
    <name evidence="1" type="ORF">HPB50_024287</name>
</gene>
<evidence type="ECO:0000313" key="1">
    <source>
        <dbReference type="EMBL" id="KAH6926950.1"/>
    </source>
</evidence>
<sequence length="537" mass="57578">MDVGARLAFYCTEARLVRITSGQPKLYRSVIEDVINGVKDVFLDEGVDEQALQELRQIWEKKLLESKAIDPPDHPVPVTANRQQATAATLQPAPQAILLEKISRRNPAFAATAQPLTIGPNGLVQPAQVLYHAPIRAPGLVDQKLIITQPGQTATVMSSSAAAAALALHPDVAASLIQGGVINMGDRQTANAGAQLQFHPVVTLAGEHYTTTTATGQVCPSRTVSLPFAMPTQVVTAATAQQGMGNVVQDDENEDGPQEEVEPLNSDDDVSDEEATENFEIDNVVVCQYDKSEASQKLASACQRAAPAEIEARTLSEELPRLSLGCPVLDEYLDGGPSTRGLIELCGESGSGKTQLCLQTSLAAASRNDDAHVLYICTEERFPEKRLRQMDPSEVRGDRVLVAQLGEWPMLIQCLESSLPALRRSRHVTLLVIDSVAALLRADPERAEGLRRLGALLDALWRSGMAVLCVNQVTDVPGGRTAPSLGPGWANLVTTRLVTSRSTSGVRSLRVAFAPSMSPRERPCRFVITGGGVSGVR</sequence>